<dbReference type="SMART" id="SM00355">
    <property type="entry name" value="ZnF_C2H2"/>
    <property type="match status" value="3"/>
</dbReference>
<dbReference type="PROSITE" id="PS50157">
    <property type="entry name" value="ZINC_FINGER_C2H2_2"/>
    <property type="match status" value="1"/>
</dbReference>
<proteinExistence type="inferred from homology"/>
<feature type="transmembrane region" description="Helical" evidence="8">
    <location>
        <begin position="159"/>
        <end position="180"/>
    </location>
</feature>
<dbReference type="InterPro" id="IPR003689">
    <property type="entry name" value="ZIP"/>
</dbReference>
<feature type="region of interest" description="Disordered" evidence="7">
    <location>
        <begin position="525"/>
        <end position="550"/>
    </location>
</feature>
<gene>
    <name evidence="11" type="ORF">A3Q56_03985</name>
</gene>
<reference evidence="11 12" key="1">
    <citation type="submission" date="2016-04" db="EMBL/GenBank/DDBJ databases">
        <title>The genome of Intoshia linei affirms orthonectids as highly simplified spiralians.</title>
        <authorList>
            <person name="Mikhailov K.V."/>
            <person name="Slusarev G.S."/>
            <person name="Nikitin M.A."/>
            <person name="Logacheva M.D."/>
            <person name="Penin A."/>
            <person name="Aleoshin V."/>
            <person name="Panchin Y.V."/>
        </authorList>
    </citation>
    <scope>NUCLEOTIDE SEQUENCE [LARGE SCALE GENOMIC DNA]</scope>
    <source>
        <strain evidence="11">Intl2013</strain>
        <tissue evidence="11">Whole animal</tissue>
    </source>
</reference>
<dbReference type="Proteomes" id="UP000078046">
    <property type="component" value="Unassembled WGS sequence"/>
</dbReference>
<dbReference type="GO" id="GO:0030003">
    <property type="term" value="P:intracellular monoatomic cation homeostasis"/>
    <property type="evidence" value="ECO:0007669"/>
    <property type="project" value="TreeGrafter"/>
</dbReference>
<evidence type="ECO:0000259" key="10">
    <source>
        <dbReference type="PROSITE" id="PS50157"/>
    </source>
</evidence>
<comment type="similarity">
    <text evidence="2">Belongs to the ZIP transporter (TC 2.A.5) family.</text>
</comment>
<comment type="caution">
    <text evidence="11">The sequence shown here is derived from an EMBL/GenBank/DDBJ whole genome shotgun (WGS) entry which is preliminary data.</text>
</comment>
<keyword evidence="6" id="KW-0862">Zinc</keyword>
<comment type="subcellular location">
    <subcellularLocation>
        <location evidence="1">Membrane</location>
        <topology evidence="1">Multi-pass membrane protein</topology>
    </subcellularLocation>
</comment>
<feature type="transmembrane region" description="Helical" evidence="8">
    <location>
        <begin position="126"/>
        <end position="150"/>
    </location>
</feature>
<feature type="transmembrane region" description="Helical" evidence="8">
    <location>
        <begin position="195"/>
        <end position="221"/>
    </location>
</feature>
<dbReference type="EMBL" id="LWCA01000486">
    <property type="protein sequence ID" value="OAF68235.1"/>
    <property type="molecule type" value="Genomic_DNA"/>
</dbReference>
<evidence type="ECO:0000256" key="6">
    <source>
        <dbReference type="PROSITE-ProRule" id="PRU00042"/>
    </source>
</evidence>
<feature type="region of interest" description="Disordered" evidence="7">
    <location>
        <begin position="408"/>
        <end position="449"/>
    </location>
</feature>
<keyword evidence="9" id="KW-0732">Signal</keyword>
<evidence type="ECO:0000256" key="2">
    <source>
        <dbReference type="ARBA" id="ARBA00006939"/>
    </source>
</evidence>
<keyword evidence="12" id="KW-1185">Reference proteome</keyword>
<evidence type="ECO:0000256" key="9">
    <source>
        <dbReference type="SAM" id="SignalP"/>
    </source>
</evidence>
<dbReference type="OrthoDB" id="10015593at2759"/>
<keyword evidence="6" id="KW-0479">Metal-binding</keyword>
<keyword evidence="4 8" id="KW-1133">Transmembrane helix</keyword>
<feature type="compositionally biased region" description="Basic residues" evidence="7">
    <location>
        <begin position="534"/>
        <end position="546"/>
    </location>
</feature>
<evidence type="ECO:0000256" key="7">
    <source>
        <dbReference type="SAM" id="MobiDB-lite"/>
    </source>
</evidence>
<dbReference type="GO" id="GO:0005886">
    <property type="term" value="C:plasma membrane"/>
    <property type="evidence" value="ECO:0007669"/>
    <property type="project" value="TreeGrafter"/>
</dbReference>
<dbReference type="SUPFAM" id="SSF57667">
    <property type="entry name" value="beta-beta-alpha zinc fingers"/>
    <property type="match status" value="2"/>
</dbReference>
<dbReference type="AlphaFoldDB" id="A0A177B1T6"/>
<feature type="signal peptide" evidence="9">
    <location>
        <begin position="1"/>
        <end position="17"/>
    </location>
</feature>
<dbReference type="InterPro" id="IPR050799">
    <property type="entry name" value="ZIP_Transporter"/>
</dbReference>
<dbReference type="PROSITE" id="PS00028">
    <property type="entry name" value="ZINC_FINGER_C2H2_1"/>
    <property type="match status" value="2"/>
</dbReference>
<evidence type="ECO:0000256" key="4">
    <source>
        <dbReference type="ARBA" id="ARBA00022989"/>
    </source>
</evidence>
<sequence length="1027" mass="117407">MMLKILYAVSILSVMSSENLDICKNTIFNTTILSQLYNSIIQKSKITKKGADYKINFEQFSVYFRNILTHNSDKNYSNLLETTYKEYSINSKLNCSGLYTAAIKLLNEESTEDTEKRYNRNKTWKVWVYSFITTTFINLCALLGGFFIFFKRYRCYDSFLSIMTAVGVSALCGTSIFVLLPDAIPALDDTIHRDIYISISLMFLFGLLFLYLTEIVIKFIITYFRSISRNKTNLGSNNSNKSNRFEMKLESVDTKDVQELTHKNVKVSKYAHIHSVAWMVMVGDTCHNFMDGLSIGAAFNKSTFAGLNVSLAIFCEELPHELGDFAILISAGMTIKQGMLFNFLSASSCYIGVIIGIIIEMSIQENNSIQPMDIELMNTSNSHASKGKEFNRRNKRIDAAIARIKVRTNGDESKSNSNNDESSQSDNVSESNTNEESNSATTDNGELNSATQGPVAVEEIATSSFSNYTQEESNCYQKSLESLPILANLNDPLSNSQALLLKESILKSLKSNPLNPLLELSQTKKSLDDLHPDRKIKKSRKSRKSTKPQNIRELFDSNQLAGNSKSTSEHVVNVPLTNVLYVPPIEIETEIDKKPGKKRKKYANGQYPLPKNPRLIMENEVFGINDRVYMSPLQFLEATAEKLKNLYNEYSNGAYRDTRNYLHKYSDKINLADGQKKTVRHKPFKCKVCRAAFKIQNHFWAHQMFTHLEADRMMLCPLCPFVTGLKHHLDFHIRNHFGFKGFSCPLCDYDCVNKSMLRSHLNSHCSSCNTCKAIKVECEHKPRYIIQDNGDILQIVNDTIVKFENENSDEKQKRLCEFRQGATSMDKESIEMIMNFKNDADDGPLKELPKMDPLMFLKCVDFMSYKLNQFKEVSLAYIFKESFMVMLQQFLPEMDKDYKTFTELKRARESYQNKVKFYLDCAQQGVTFDKSKLMKEKVIKKALSCGVNIKDITRVIENNCHNQIDTLIEQSQKNKIKCQVSVNQHNVDEIKPSQDTLQDVVMQDNQIVQNQKNFSDNSNQQSQSIVT</sequence>
<dbReference type="GO" id="GO:0005385">
    <property type="term" value="F:zinc ion transmembrane transporter activity"/>
    <property type="evidence" value="ECO:0007669"/>
    <property type="project" value="TreeGrafter"/>
</dbReference>
<evidence type="ECO:0000256" key="3">
    <source>
        <dbReference type="ARBA" id="ARBA00022692"/>
    </source>
</evidence>
<dbReference type="GO" id="GO:0140410">
    <property type="term" value="F:monoatomic cation:bicarbonate symporter activity"/>
    <property type="evidence" value="ECO:0007669"/>
    <property type="project" value="TreeGrafter"/>
</dbReference>
<dbReference type="GO" id="GO:0071578">
    <property type="term" value="P:zinc ion import across plasma membrane"/>
    <property type="evidence" value="ECO:0007669"/>
    <property type="project" value="TreeGrafter"/>
</dbReference>
<dbReference type="PANTHER" id="PTHR12191">
    <property type="entry name" value="SOLUTE CARRIER FAMILY 39"/>
    <property type="match status" value="1"/>
</dbReference>
<evidence type="ECO:0000313" key="12">
    <source>
        <dbReference type="Proteomes" id="UP000078046"/>
    </source>
</evidence>
<feature type="domain" description="C2H2-type" evidence="10">
    <location>
        <begin position="684"/>
        <end position="712"/>
    </location>
</feature>
<keyword evidence="6" id="KW-0863">Zinc-finger</keyword>
<evidence type="ECO:0000256" key="8">
    <source>
        <dbReference type="SAM" id="Phobius"/>
    </source>
</evidence>
<evidence type="ECO:0000256" key="5">
    <source>
        <dbReference type="ARBA" id="ARBA00023136"/>
    </source>
</evidence>
<dbReference type="InterPro" id="IPR013087">
    <property type="entry name" value="Znf_C2H2_type"/>
</dbReference>
<evidence type="ECO:0000256" key="1">
    <source>
        <dbReference type="ARBA" id="ARBA00004141"/>
    </source>
</evidence>
<evidence type="ECO:0000313" key="11">
    <source>
        <dbReference type="EMBL" id="OAF68235.1"/>
    </source>
</evidence>
<dbReference type="Gene3D" id="3.30.160.60">
    <property type="entry name" value="Classic Zinc Finger"/>
    <property type="match status" value="1"/>
</dbReference>
<keyword evidence="5 8" id="KW-0472">Membrane</keyword>
<organism evidence="11 12">
    <name type="scientific">Intoshia linei</name>
    <dbReference type="NCBI Taxonomy" id="1819745"/>
    <lineage>
        <taxon>Eukaryota</taxon>
        <taxon>Metazoa</taxon>
        <taxon>Spiralia</taxon>
        <taxon>Lophotrochozoa</taxon>
        <taxon>Mesozoa</taxon>
        <taxon>Orthonectida</taxon>
        <taxon>Rhopaluridae</taxon>
        <taxon>Intoshia</taxon>
    </lineage>
</organism>
<keyword evidence="3 8" id="KW-0812">Transmembrane</keyword>
<dbReference type="Pfam" id="PF02535">
    <property type="entry name" value="Zip"/>
    <property type="match status" value="1"/>
</dbReference>
<dbReference type="InterPro" id="IPR036236">
    <property type="entry name" value="Znf_C2H2_sf"/>
</dbReference>
<feature type="transmembrane region" description="Helical" evidence="8">
    <location>
        <begin position="339"/>
        <end position="359"/>
    </location>
</feature>
<feature type="compositionally biased region" description="Low complexity" evidence="7">
    <location>
        <begin position="415"/>
        <end position="444"/>
    </location>
</feature>
<protein>
    <submittedName>
        <fullName evidence="11">Solute carrier family 39 member 8</fullName>
    </submittedName>
</protein>
<dbReference type="GO" id="GO:0008270">
    <property type="term" value="F:zinc ion binding"/>
    <property type="evidence" value="ECO:0007669"/>
    <property type="project" value="UniProtKB-KW"/>
</dbReference>
<accession>A0A177B1T6</accession>
<feature type="chain" id="PRO_5008056776" evidence="9">
    <location>
        <begin position="18"/>
        <end position="1027"/>
    </location>
</feature>
<name>A0A177B1T6_9BILA</name>
<dbReference type="PANTHER" id="PTHR12191:SF37">
    <property type="entry name" value="ZINC TRANSPORTER FOI"/>
    <property type="match status" value="1"/>
</dbReference>